<dbReference type="RefSeq" id="WP_306036864.1">
    <property type="nucleotide sequence ID" value="NZ_CP132302.1"/>
</dbReference>
<dbReference type="AlphaFoldDB" id="A0AA50CIJ9"/>
<keyword evidence="3" id="KW-1185">Reference proteome</keyword>
<evidence type="ECO:0000313" key="2">
    <source>
        <dbReference type="EMBL" id="WLR96575.1"/>
    </source>
</evidence>
<organism evidence="2 3">
    <name type="scientific">Shinella sumterensis</name>
    <dbReference type="NCBI Taxonomy" id="1967501"/>
    <lineage>
        <taxon>Bacteria</taxon>
        <taxon>Pseudomonadati</taxon>
        <taxon>Pseudomonadota</taxon>
        <taxon>Alphaproteobacteria</taxon>
        <taxon>Hyphomicrobiales</taxon>
        <taxon>Rhizobiaceae</taxon>
        <taxon>Shinella</taxon>
    </lineage>
</organism>
<protein>
    <recommendedName>
        <fullName evidence="4">YpeB-like protein with protease inhibitory function</fullName>
    </recommendedName>
</protein>
<evidence type="ECO:0008006" key="4">
    <source>
        <dbReference type="Google" id="ProtNLM"/>
    </source>
</evidence>
<feature type="signal peptide" evidence="1">
    <location>
        <begin position="1"/>
        <end position="19"/>
    </location>
</feature>
<gene>
    <name evidence="2" type="ORF">Q9313_12770</name>
</gene>
<reference evidence="2 3" key="1">
    <citation type="submission" date="2023-08" db="EMBL/GenBank/DDBJ databases">
        <title>Pathogen: clinical or host-associated sample.</title>
        <authorList>
            <person name="Hergert J."/>
            <person name="Casey R."/>
            <person name="Wagner J."/>
            <person name="Young E.L."/>
            <person name="Oakeson K.F."/>
        </authorList>
    </citation>
    <scope>NUCLEOTIDE SEQUENCE [LARGE SCALE GENOMIC DNA]</scope>
    <source>
        <strain evidence="2 3">1760953</strain>
    </source>
</reference>
<evidence type="ECO:0000256" key="1">
    <source>
        <dbReference type="SAM" id="SignalP"/>
    </source>
</evidence>
<sequence length="100" mass="10456">MKSILTALALVIAALPAQAALSGFYDSAEQIGTILSSAAVADALRQAPIGHVANTGTRADGAREWQVRTQECDLTVYLKPVPPQGVGKTTYELELGDACQ</sequence>
<accession>A0AA50CIJ9</accession>
<dbReference type="Proteomes" id="UP001234585">
    <property type="component" value="Chromosome"/>
</dbReference>
<evidence type="ECO:0000313" key="3">
    <source>
        <dbReference type="Proteomes" id="UP001234585"/>
    </source>
</evidence>
<feature type="chain" id="PRO_5041298867" description="YpeB-like protein with protease inhibitory function" evidence="1">
    <location>
        <begin position="20"/>
        <end position="100"/>
    </location>
</feature>
<keyword evidence="1" id="KW-0732">Signal</keyword>
<dbReference type="EMBL" id="CP132302">
    <property type="protein sequence ID" value="WLR96575.1"/>
    <property type="molecule type" value="Genomic_DNA"/>
</dbReference>
<name>A0AA50CIJ9_9HYPH</name>
<proteinExistence type="predicted"/>